<proteinExistence type="predicted"/>
<feature type="compositionally biased region" description="Polar residues" evidence="1">
    <location>
        <begin position="35"/>
        <end position="49"/>
    </location>
</feature>
<reference evidence="2" key="1">
    <citation type="submission" date="2020-02" db="EMBL/GenBank/DDBJ databases">
        <authorList>
            <person name="Meier V. D."/>
        </authorList>
    </citation>
    <scope>NUCLEOTIDE SEQUENCE</scope>
    <source>
        <strain evidence="2">AVDCRST_MAG63</strain>
    </source>
</reference>
<gene>
    <name evidence="2" type="ORF">AVDCRST_MAG63-4374</name>
</gene>
<name>A0A6J4JZ96_9BACT</name>
<feature type="region of interest" description="Disordered" evidence="1">
    <location>
        <begin position="1"/>
        <end position="72"/>
    </location>
</feature>
<protein>
    <submittedName>
        <fullName evidence="2">Uncharacterized protein</fullName>
    </submittedName>
</protein>
<evidence type="ECO:0000313" key="2">
    <source>
        <dbReference type="EMBL" id="CAA9291548.1"/>
    </source>
</evidence>
<evidence type="ECO:0000256" key="1">
    <source>
        <dbReference type="SAM" id="MobiDB-lite"/>
    </source>
</evidence>
<organism evidence="2">
    <name type="scientific">uncultured Armatimonadetes bacterium</name>
    <dbReference type="NCBI Taxonomy" id="157466"/>
    <lineage>
        <taxon>Bacteria</taxon>
        <taxon>Bacillati</taxon>
        <taxon>Armatimonadota</taxon>
        <taxon>environmental samples</taxon>
    </lineage>
</organism>
<feature type="compositionally biased region" description="Basic and acidic residues" evidence="1">
    <location>
        <begin position="50"/>
        <end position="59"/>
    </location>
</feature>
<dbReference type="AlphaFoldDB" id="A0A6J4JZ96"/>
<sequence length="72" mass="7700">MADQDKTDSAEQANANASASTVGNPQDEDVDRQDSATATGSNPHYSTARDNPENLEKQNDPQVPGAKNDQNR</sequence>
<dbReference type="EMBL" id="CADCTO010000613">
    <property type="protein sequence ID" value="CAA9291548.1"/>
    <property type="molecule type" value="Genomic_DNA"/>
</dbReference>
<accession>A0A6J4JZ96</accession>